<accession>A0A7S2Y5B2</accession>
<evidence type="ECO:0000313" key="1">
    <source>
        <dbReference type="EMBL" id="CAD9939578.1"/>
    </source>
</evidence>
<protein>
    <submittedName>
        <fullName evidence="1">Uncharacterized protein</fullName>
    </submittedName>
</protein>
<reference evidence="1" key="1">
    <citation type="submission" date="2021-01" db="EMBL/GenBank/DDBJ databases">
        <authorList>
            <person name="Corre E."/>
            <person name="Pelletier E."/>
            <person name="Niang G."/>
            <person name="Scheremetjew M."/>
            <person name="Finn R."/>
            <person name="Kale V."/>
            <person name="Holt S."/>
            <person name="Cochrane G."/>
            <person name="Meng A."/>
            <person name="Brown T."/>
            <person name="Cohen L."/>
        </authorList>
    </citation>
    <scope>NUCLEOTIDE SEQUENCE</scope>
    <source>
        <strain evidence="1">CCMP125</strain>
    </source>
</reference>
<name>A0A7S2Y5B2_9STRA</name>
<organism evidence="1">
    <name type="scientific">Entomoneis paludosa</name>
    <dbReference type="NCBI Taxonomy" id="265537"/>
    <lineage>
        <taxon>Eukaryota</taxon>
        <taxon>Sar</taxon>
        <taxon>Stramenopiles</taxon>
        <taxon>Ochrophyta</taxon>
        <taxon>Bacillariophyta</taxon>
        <taxon>Bacillariophyceae</taxon>
        <taxon>Bacillariophycidae</taxon>
        <taxon>Entomoneidaceae</taxon>
        <taxon>Entomoneis</taxon>
    </lineage>
</organism>
<proteinExistence type="predicted"/>
<gene>
    <name evidence="1" type="ORF">APAL1065_LOCUS187</name>
</gene>
<sequence length="135" mass="15255">MIRSSRALTGVATTITPTLWKNPTCRTPLLAHTSTRFLSTTPSSPEDPVIKLRTVLEEYRQEHYAQCMPMRFKKELIAVATEKSPSQNVRVEGLEHLLTNIGKQDRVTSGDLQAIFQQNGNESGEIPPQQFMRLF</sequence>
<dbReference type="AlphaFoldDB" id="A0A7S2Y5B2"/>
<dbReference type="EMBL" id="HBHT01000310">
    <property type="protein sequence ID" value="CAD9939578.1"/>
    <property type="molecule type" value="Transcribed_RNA"/>
</dbReference>